<gene>
    <name evidence="3" type="ORF">JOF36_004191</name>
</gene>
<dbReference type="SUPFAM" id="SSF103256">
    <property type="entry name" value="Hypothetical protein TM0160"/>
    <property type="match status" value="1"/>
</dbReference>
<dbReference type="InterPro" id="IPR036104">
    <property type="entry name" value="BFN_sf"/>
</dbReference>
<dbReference type="PANTHER" id="PTHR15160:SF1">
    <property type="entry name" value="VON HIPPEL-LINDAU DISEASE TUMOR SUPPRESSOR"/>
    <property type="match status" value="1"/>
</dbReference>
<feature type="region of interest" description="Disordered" evidence="1">
    <location>
        <begin position="131"/>
        <end position="155"/>
    </location>
</feature>
<dbReference type="EMBL" id="JAGINU010000001">
    <property type="protein sequence ID" value="MBP2368495.1"/>
    <property type="molecule type" value="Genomic_DNA"/>
</dbReference>
<keyword evidence="4" id="KW-1185">Reference proteome</keyword>
<dbReference type="InterPro" id="IPR003729">
    <property type="entry name" value="Bi_nuclease_dom"/>
</dbReference>
<proteinExistence type="predicted"/>
<dbReference type="PROSITE" id="PS51658">
    <property type="entry name" value="BFN"/>
    <property type="match status" value="1"/>
</dbReference>
<protein>
    <submittedName>
        <fullName evidence="3">Bifunctional DNase/RNase</fullName>
    </submittedName>
</protein>
<name>A0ABS4VX34_9PSEU</name>
<comment type="caution">
    <text evidence="3">The sequence shown here is derived from an EMBL/GenBank/DDBJ whole genome shotgun (WGS) entry which is preliminary data.</text>
</comment>
<dbReference type="RefSeq" id="WP_210029716.1">
    <property type="nucleotide sequence ID" value="NZ_JAGINU010000001.1"/>
</dbReference>
<evidence type="ECO:0000259" key="2">
    <source>
        <dbReference type="PROSITE" id="PS51658"/>
    </source>
</evidence>
<dbReference type="PANTHER" id="PTHR15160">
    <property type="entry name" value="VON HIPPEL-LINDAU PROTEIN"/>
    <property type="match status" value="1"/>
</dbReference>
<organism evidence="3 4">
    <name type="scientific">Pseudonocardia parietis</name>
    <dbReference type="NCBI Taxonomy" id="570936"/>
    <lineage>
        <taxon>Bacteria</taxon>
        <taxon>Bacillati</taxon>
        <taxon>Actinomycetota</taxon>
        <taxon>Actinomycetes</taxon>
        <taxon>Pseudonocardiales</taxon>
        <taxon>Pseudonocardiaceae</taxon>
        <taxon>Pseudonocardia</taxon>
    </lineage>
</organism>
<evidence type="ECO:0000313" key="4">
    <source>
        <dbReference type="Proteomes" id="UP001519295"/>
    </source>
</evidence>
<dbReference type="Proteomes" id="UP001519295">
    <property type="component" value="Unassembled WGS sequence"/>
</dbReference>
<sequence length="179" mass="19604">MRVAGIGIDADRRRPLLVLVESQGRSRVLPIWIAEPEAFELTVAAQHVSRPRPGTHELILAVLAGSGRRLTRVAITELRDSIYFAELVLDNQVRISARPSDAVTLALLADTPIQAHETVLDIAASEHGMTITFDQPDAPDPTAAPESTPDEPDTHARVQEFRDFLDAVDPDDFGTDPDR</sequence>
<evidence type="ECO:0000256" key="1">
    <source>
        <dbReference type="SAM" id="MobiDB-lite"/>
    </source>
</evidence>
<feature type="domain" description="BFN" evidence="2">
    <location>
        <begin position="1"/>
        <end position="127"/>
    </location>
</feature>
<dbReference type="Gene3D" id="3.10.690.10">
    <property type="entry name" value="Bifunctional nuclease domain"/>
    <property type="match status" value="1"/>
</dbReference>
<dbReference type="Pfam" id="PF02577">
    <property type="entry name" value="BFN_dom"/>
    <property type="match status" value="1"/>
</dbReference>
<evidence type="ECO:0000313" key="3">
    <source>
        <dbReference type="EMBL" id="MBP2368495.1"/>
    </source>
</evidence>
<reference evidence="3 4" key="1">
    <citation type="submission" date="2021-03" db="EMBL/GenBank/DDBJ databases">
        <title>Sequencing the genomes of 1000 actinobacteria strains.</title>
        <authorList>
            <person name="Klenk H.-P."/>
        </authorList>
    </citation>
    <scope>NUCLEOTIDE SEQUENCE [LARGE SCALE GENOMIC DNA]</scope>
    <source>
        <strain evidence="3 4">DSM 45256</strain>
    </source>
</reference>
<accession>A0ABS4VX34</accession>
<feature type="compositionally biased region" description="Low complexity" evidence="1">
    <location>
        <begin position="132"/>
        <end position="147"/>
    </location>
</feature>